<evidence type="ECO:0000313" key="2">
    <source>
        <dbReference type="Proteomes" id="UP001161388"/>
    </source>
</evidence>
<keyword evidence="2" id="KW-1185">Reference proteome</keyword>
<evidence type="ECO:0000313" key="1">
    <source>
        <dbReference type="EMBL" id="GLQ28593.1"/>
    </source>
</evidence>
<organism evidence="1 2">
    <name type="scientific">Sulfitobacter pacificus</name>
    <dbReference type="NCBI Taxonomy" id="1499314"/>
    <lineage>
        <taxon>Bacteria</taxon>
        <taxon>Pseudomonadati</taxon>
        <taxon>Pseudomonadota</taxon>
        <taxon>Alphaproteobacteria</taxon>
        <taxon>Rhodobacterales</taxon>
        <taxon>Roseobacteraceae</taxon>
        <taxon>Sulfitobacter</taxon>
    </lineage>
</organism>
<proteinExistence type="predicted"/>
<dbReference type="RefSeq" id="WP_284375116.1">
    <property type="nucleotide sequence ID" value="NZ_BSNL01000001.1"/>
</dbReference>
<sequence length="263" mass="29473">MRLETVTLKLPPRLLSEAGVVAAGQDVTIGHLVRQLLAREVQRRLHPKMSNRADETLVVALQALLARDMAEATGWDDLDRRLARHGYTLRPAGGGIALHKRSCGTRVCKGSELGFAYPTLLRRFRMTMPDHPHGDLGMCFAVDPVKGKVADFAYKEREKHHLAVLFEAAPDWASLTEVLRKRGYTLRPQGTGLAIYGAKDGRHLCNTATVGFRYRKLVKRFGAAMPGHRHGQKWLKRNPVIQNVDTSECDVIDTEWRPLPSEK</sequence>
<dbReference type="Proteomes" id="UP001161388">
    <property type="component" value="Unassembled WGS sequence"/>
</dbReference>
<name>A0ABQ5VNS3_9RHOB</name>
<dbReference type="EMBL" id="BSNL01000001">
    <property type="protein sequence ID" value="GLQ28593.1"/>
    <property type="molecule type" value="Genomic_DNA"/>
</dbReference>
<gene>
    <name evidence="1" type="ORF">GCM10007927_33960</name>
</gene>
<reference evidence="1" key="1">
    <citation type="journal article" date="2014" name="Int. J. Syst. Evol. Microbiol.">
        <title>Complete genome of a new Firmicutes species belonging to the dominant human colonic microbiota ('Ruminococcus bicirculans') reveals two chromosomes and a selective capacity to utilize plant glucans.</title>
        <authorList>
            <consortium name="NISC Comparative Sequencing Program"/>
            <person name="Wegmann U."/>
            <person name="Louis P."/>
            <person name="Goesmann A."/>
            <person name="Henrissat B."/>
            <person name="Duncan S.H."/>
            <person name="Flint H.J."/>
        </authorList>
    </citation>
    <scope>NUCLEOTIDE SEQUENCE</scope>
    <source>
        <strain evidence="1">NBRC 109915</strain>
    </source>
</reference>
<accession>A0ABQ5VNS3</accession>
<reference evidence="1" key="2">
    <citation type="submission" date="2023-01" db="EMBL/GenBank/DDBJ databases">
        <title>Draft genome sequence of Sulfitobacter pacificus strain NBRC 109915.</title>
        <authorList>
            <person name="Sun Q."/>
            <person name="Mori K."/>
        </authorList>
    </citation>
    <scope>NUCLEOTIDE SEQUENCE</scope>
    <source>
        <strain evidence="1">NBRC 109915</strain>
    </source>
</reference>
<protein>
    <submittedName>
        <fullName evidence="1">Uncharacterized protein</fullName>
    </submittedName>
</protein>
<comment type="caution">
    <text evidence="1">The sequence shown here is derived from an EMBL/GenBank/DDBJ whole genome shotgun (WGS) entry which is preliminary data.</text>
</comment>